<dbReference type="EMBL" id="JPWH01000036">
    <property type="protein sequence ID" value="RCK41012.1"/>
    <property type="molecule type" value="Genomic_DNA"/>
</dbReference>
<evidence type="ECO:0000256" key="4">
    <source>
        <dbReference type="ARBA" id="ARBA00066616"/>
    </source>
</evidence>
<evidence type="ECO:0000256" key="2">
    <source>
        <dbReference type="ARBA" id="ARBA00022598"/>
    </source>
</evidence>
<dbReference type="Pfam" id="PF00501">
    <property type="entry name" value="AMP-binding"/>
    <property type="match status" value="1"/>
</dbReference>
<evidence type="ECO:0000256" key="1">
    <source>
        <dbReference type="ARBA" id="ARBA00006432"/>
    </source>
</evidence>
<dbReference type="InterPro" id="IPR020845">
    <property type="entry name" value="AMP-binding_CS"/>
</dbReference>
<dbReference type="PROSITE" id="PS00455">
    <property type="entry name" value="AMP_BINDING"/>
    <property type="match status" value="1"/>
</dbReference>
<protein>
    <recommendedName>
        <fullName evidence="5">3-methylmercaptopropionyl-CoA ligase</fullName>
        <ecNumber evidence="4">6.2.1.44</ecNumber>
    </recommendedName>
</protein>
<dbReference type="NCBIfam" id="NF004837">
    <property type="entry name" value="PRK06187.1"/>
    <property type="match status" value="1"/>
</dbReference>
<dbReference type="Gene3D" id="3.30.300.30">
    <property type="match status" value="1"/>
</dbReference>
<dbReference type="PANTHER" id="PTHR43201">
    <property type="entry name" value="ACYL-COA SYNTHETASE"/>
    <property type="match status" value="1"/>
</dbReference>
<comment type="catalytic activity">
    <reaction evidence="3">
        <text>3-(methylsulfanyl)propanoate + ATP + CoA = 3-(methylsulfanyl)propanoyl-CoA + AMP + diphosphate</text>
        <dbReference type="Rhea" id="RHEA:43052"/>
        <dbReference type="ChEBI" id="CHEBI:30616"/>
        <dbReference type="ChEBI" id="CHEBI:33019"/>
        <dbReference type="ChEBI" id="CHEBI:49016"/>
        <dbReference type="ChEBI" id="CHEBI:57287"/>
        <dbReference type="ChEBI" id="CHEBI:82815"/>
        <dbReference type="ChEBI" id="CHEBI:456215"/>
        <dbReference type="EC" id="6.2.1.44"/>
    </reaction>
    <physiologicalReaction direction="left-to-right" evidence="3">
        <dbReference type="Rhea" id="RHEA:43053"/>
    </physiologicalReaction>
</comment>
<dbReference type="Proteomes" id="UP000252517">
    <property type="component" value="Unassembled WGS sequence"/>
</dbReference>
<evidence type="ECO:0000259" key="7">
    <source>
        <dbReference type="Pfam" id="PF13193"/>
    </source>
</evidence>
<evidence type="ECO:0000256" key="3">
    <source>
        <dbReference type="ARBA" id="ARBA00051915"/>
    </source>
</evidence>
<comment type="similarity">
    <text evidence="1">Belongs to the ATP-dependent AMP-binding enzyme family.</text>
</comment>
<dbReference type="SUPFAM" id="SSF56801">
    <property type="entry name" value="Acetyl-CoA synthetase-like"/>
    <property type="match status" value="1"/>
</dbReference>
<evidence type="ECO:0000256" key="5">
    <source>
        <dbReference type="ARBA" id="ARBA00067668"/>
    </source>
</evidence>
<accession>A0A367WKL6</accession>
<comment type="caution">
    <text evidence="8">The sequence shown here is derived from an EMBL/GenBank/DDBJ whole genome shotgun (WGS) entry which is preliminary data.</text>
</comment>
<reference evidence="8 9" key="1">
    <citation type="submission" date="2014-07" db="EMBL/GenBank/DDBJ databases">
        <title>Draft genome sequence of Thalassospira profundimaris S25-3-2.</title>
        <authorList>
            <person name="Lai Q."/>
            <person name="Shao Z."/>
        </authorList>
    </citation>
    <scope>NUCLEOTIDE SEQUENCE [LARGE SCALE GENOMIC DNA]</scope>
    <source>
        <strain evidence="8 9">S25-3-2</strain>
    </source>
</reference>
<dbReference type="InterPro" id="IPR000873">
    <property type="entry name" value="AMP-dep_synth/lig_dom"/>
</dbReference>
<dbReference type="EC" id="6.2.1.44" evidence="4"/>
<evidence type="ECO:0000313" key="9">
    <source>
        <dbReference type="Proteomes" id="UP000252517"/>
    </source>
</evidence>
<feature type="domain" description="AMP-binding enzyme C-terminal" evidence="7">
    <location>
        <begin position="427"/>
        <end position="502"/>
    </location>
</feature>
<sequence>MRLTVVDFLKHHIRHTPNATATCDAGTRRTWKDLGDRVVRLASGFVAAGLEPGKRIGILATNADYYYEALLAAWWVGGVINPVNTRWCAAEIAYSLDDSDTRMLVIDQNFLDMLPDIRKLSASLDTVITVREEDAVCDLMSCQSMIETCTPHQNAMGHPDDVAGIFYTGGTTGFPKGVTVTQQSVLANTFLNLLEMPVAPSDVVLAVSPLFHLAGMCLVIRALVRGATLSFLPRFDEQTVIETIERDAVTYTLLVPVMMQRLLDASDNLATRLRSLRFIQYGASPINETLLRRLIKELPQVSLAQGYGMTETTGPYTVLPADIHRDPDGPHAARLRSAGGPTPGVEIRVIKDDNSPAAIGEVGEIICRGPIVMEGYWNKPDQTADALRGGWLHSGDAGFLDEDGFLFLVDRVKDMIVSGGENVYSAEVENALTKHPDIAICAVIGIPSERWGEQVHAVVVTKPDVTLTVEDLRNHCKTLIAGYKCPVSAEFVSELPYTAAGKIQKNVLRERYWKGQNRSVS</sequence>
<dbReference type="FunFam" id="3.30.300.30:FF:000008">
    <property type="entry name" value="2,3-dihydroxybenzoate-AMP ligase"/>
    <property type="match status" value="1"/>
</dbReference>
<keyword evidence="2" id="KW-0436">Ligase</keyword>
<dbReference type="InterPro" id="IPR045851">
    <property type="entry name" value="AMP-bd_C_sf"/>
</dbReference>
<name>A0A367WKL6_9PROT</name>
<dbReference type="AlphaFoldDB" id="A0A367WKL6"/>
<dbReference type="InterPro" id="IPR025110">
    <property type="entry name" value="AMP-bd_C"/>
</dbReference>
<organism evidence="8 9">
    <name type="scientific">Thalassospira profundimaris</name>
    <dbReference type="NCBI Taxonomy" id="502049"/>
    <lineage>
        <taxon>Bacteria</taxon>
        <taxon>Pseudomonadati</taxon>
        <taxon>Pseudomonadota</taxon>
        <taxon>Alphaproteobacteria</taxon>
        <taxon>Rhodospirillales</taxon>
        <taxon>Thalassospiraceae</taxon>
        <taxon>Thalassospira</taxon>
    </lineage>
</organism>
<evidence type="ECO:0000259" key="6">
    <source>
        <dbReference type="Pfam" id="PF00501"/>
    </source>
</evidence>
<dbReference type="GO" id="GO:0006631">
    <property type="term" value="P:fatty acid metabolic process"/>
    <property type="evidence" value="ECO:0007669"/>
    <property type="project" value="TreeGrafter"/>
</dbReference>
<dbReference type="InterPro" id="IPR042099">
    <property type="entry name" value="ANL_N_sf"/>
</dbReference>
<dbReference type="Gene3D" id="3.40.50.12780">
    <property type="entry name" value="N-terminal domain of ligase-like"/>
    <property type="match status" value="1"/>
</dbReference>
<evidence type="ECO:0000313" key="8">
    <source>
        <dbReference type="EMBL" id="RCK41012.1"/>
    </source>
</evidence>
<dbReference type="Pfam" id="PF13193">
    <property type="entry name" value="AMP-binding_C"/>
    <property type="match status" value="1"/>
</dbReference>
<dbReference type="PANTHER" id="PTHR43201:SF32">
    <property type="entry name" value="2-SUCCINYLBENZOATE--COA LIGASE, CHLOROPLASTIC_PEROXISOMAL"/>
    <property type="match status" value="1"/>
</dbReference>
<feature type="domain" description="AMP-dependent synthetase/ligase" evidence="6">
    <location>
        <begin position="10"/>
        <end position="377"/>
    </location>
</feature>
<dbReference type="RefSeq" id="WP_181847806.1">
    <property type="nucleotide sequence ID" value="NZ_JPWH01000036.1"/>
</dbReference>
<proteinExistence type="inferred from homology"/>
<dbReference type="GO" id="GO:0031956">
    <property type="term" value="F:medium-chain fatty acid-CoA ligase activity"/>
    <property type="evidence" value="ECO:0007669"/>
    <property type="project" value="TreeGrafter"/>
</dbReference>
<gene>
    <name evidence="8" type="ORF">TH25_24120</name>
</gene>